<keyword evidence="3 5" id="KW-0808">Transferase</keyword>
<evidence type="ECO:0000256" key="3">
    <source>
        <dbReference type="ARBA" id="ARBA00022679"/>
    </source>
</evidence>
<dbReference type="SUPFAM" id="SSF55315">
    <property type="entry name" value="L30e-like"/>
    <property type="match status" value="1"/>
</dbReference>
<dbReference type="InterPro" id="IPR029064">
    <property type="entry name" value="Ribosomal_eL30-like_sf"/>
</dbReference>
<dbReference type="PANTHER" id="PTHR43191">
    <property type="entry name" value="RRNA METHYLTRANSFERASE 3"/>
    <property type="match status" value="1"/>
</dbReference>
<dbReference type="SMART" id="SM00967">
    <property type="entry name" value="SpoU_sub_bind"/>
    <property type="match status" value="1"/>
</dbReference>
<dbReference type="InterPro" id="IPR029026">
    <property type="entry name" value="tRNA_m1G_MTases_N"/>
</dbReference>
<proteinExistence type="inferred from homology"/>
<dbReference type="AlphaFoldDB" id="A0A1N6GSQ4"/>
<dbReference type="EMBL" id="FSRA01000001">
    <property type="protein sequence ID" value="SIO10600.1"/>
    <property type="molecule type" value="Genomic_DNA"/>
</dbReference>
<accession>A0A1N6GSQ4</accession>
<dbReference type="Gene3D" id="3.40.1280.10">
    <property type="match status" value="1"/>
</dbReference>
<dbReference type="CDD" id="cd18109">
    <property type="entry name" value="SpoU-like_RNA-MTase"/>
    <property type="match status" value="1"/>
</dbReference>
<evidence type="ECO:0000256" key="1">
    <source>
        <dbReference type="ARBA" id="ARBA00007228"/>
    </source>
</evidence>
<dbReference type="Pfam" id="PF22435">
    <property type="entry name" value="MRM3-like_sub_bind"/>
    <property type="match status" value="1"/>
</dbReference>
<dbReference type="InterPro" id="IPR053888">
    <property type="entry name" value="MRM3-like_sub_bind"/>
</dbReference>
<dbReference type="PANTHER" id="PTHR43191:SF2">
    <property type="entry name" value="RRNA METHYLTRANSFERASE 3, MITOCHONDRIAL"/>
    <property type="match status" value="1"/>
</dbReference>
<dbReference type="OrthoDB" id="9785673at2"/>
<sequence>MISKAQIKYIQSLQHKKYRQKFGQFVAEGDKIVQELLQGTYGVKAVYATKTWLEAQAPMIQRSIEVLEVDEAVLKQLSSLSTPNQAVALVDIPPAPQPLLQGHITLALEAIRDPGNMGTIIRIADWFGVRQIICTPDCVDAYNAKTIQATMGSIMRVPVIETDLVALLKTPGQVASYAATLHGNNIANTKKLQEGIILIGNESRGLSEEVIALSTHQITIPRIGQAESLNAAVATGIICGRLLI</sequence>
<dbReference type="Pfam" id="PF00588">
    <property type="entry name" value="SpoU_methylase"/>
    <property type="match status" value="1"/>
</dbReference>
<keyword evidence="6" id="KW-1185">Reference proteome</keyword>
<dbReference type="GO" id="GO:0006396">
    <property type="term" value="P:RNA processing"/>
    <property type="evidence" value="ECO:0007669"/>
    <property type="project" value="InterPro"/>
</dbReference>
<feature type="domain" description="RNA 2-O ribose methyltransferase substrate binding" evidence="4">
    <location>
        <begin position="26"/>
        <end position="96"/>
    </location>
</feature>
<gene>
    <name evidence="5" type="ORF">SAMN04488055_2955</name>
</gene>
<evidence type="ECO:0000313" key="6">
    <source>
        <dbReference type="Proteomes" id="UP000185003"/>
    </source>
</evidence>
<dbReference type="InterPro" id="IPR013123">
    <property type="entry name" value="SpoU_subst-bd"/>
</dbReference>
<reference evidence="5 6" key="1">
    <citation type="submission" date="2016-11" db="EMBL/GenBank/DDBJ databases">
        <authorList>
            <person name="Jaros S."/>
            <person name="Januszkiewicz K."/>
            <person name="Wedrychowicz H."/>
        </authorList>
    </citation>
    <scope>NUCLEOTIDE SEQUENCE [LARGE SCALE GENOMIC DNA]</scope>
    <source>
        <strain evidence="5 6">DSM 24787</strain>
    </source>
</reference>
<name>A0A1N6GSQ4_9BACT</name>
<dbReference type="Proteomes" id="UP000185003">
    <property type="component" value="Unassembled WGS sequence"/>
</dbReference>
<evidence type="ECO:0000259" key="4">
    <source>
        <dbReference type="SMART" id="SM00967"/>
    </source>
</evidence>
<dbReference type="SUPFAM" id="SSF75217">
    <property type="entry name" value="alpha/beta knot"/>
    <property type="match status" value="1"/>
</dbReference>
<dbReference type="Gene3D" id="3.30.1330.30">
    <property type="match status" value="1"/>
</dbReference>
<protein>
    <submittedName>
        <fullName evidence="5">RNA methyltransferase, TrmH family</fullName>
    </submittedName>
</protein>
<comment type="similarity">
    <text evidence="1">Belongs to the class IV-like SAM-binding methyltransferase superfamily. RNA methyltransferase TrmH family.</text>
</comment>
<evidence type="ECO:0000256" key="2">
    <source>
        <dbReference type="ARBA" id="ARBA00022603"/>
    </source>
</evidence>
<dbReference type="GO" id="GO:0005737">
    <property type="term" value="C:cytoplasm"/>
    <property type="evidence" value="ECO:0007669"/>
    <property type="project" value="UniProtKB-ARBA"/>
</dbReference>
<dbReference type="STRING" id="536979.SAMN04488055_2955"/>
<evidence type="ECO:0000313" key="5">
    <source>
        <dbReference type="EMBL" id="SIO10600.1"/>
    </source>
</evidence>
<dbReference type="InterPro" id="IPR051259">
    <property type="entry name" value="rRNA_Methyltransferase"/>
</dbReference>
<dbReference type="GO" id="GO:0003723">
    <property type="term" value="F:RNA binding"/>
    <property type="evidence" value="ECO:0007669"/>
    <property type="project" value="InterPro"/>
</dbReference>
<dbReference type="InterPro" id="IPR029028">
    <property type="entry name" value="Alpha/beta_knot_MTases"/>
</dbReference>
<keyword evidence="2 5" id="KW-0489">Methyltransferase</keyword>
<dbReference type="GO" id="GO:0008173">
    <property type="term" value="F:RNA methyltransferase activity"/>
    <property type="evidence" value="ECO:0007669"/>
    <property type="project" value="InterPro"/>
</dbReference>
<dbReference type="RefSeq" id="WP_074239963.1">
    <property type="nucleotide sequence ID" value="NZ_FSRA01000001.1"/>
</dbReference>
<dbReference type="InterPro" id="IPR001537">
    <property type="entry name" value="SpoU_MeTrfase"/>
</dbReference>
<organism evidence="5 6">
    <name type="scientific">Chitinophaga niabensis</name>
    <dbReference type="NCBI Taxonomy" id="536979"/>
    <lineage>
        <taxon>Bacteria</taxon>
        <taxon>Pseudomonadati</taxon>
        <taxon>Bacteroidota</taxon>
        <taxon>Chitinophagia</taxon>
        <taxon>Chitinophagales</taxon>
        <taxon>Chitinophagaceae</taxon>
        <taxon>Chitinophaga</taxon>
    </lineage>
</organism>
<dbReference type="GO" id="GO:0032259">
    <property type="term" value="P:methylation"/>
    <property type="evidence" value="ECO:0007669"/>
    <property type="project" value="UniProtKB-KW"/>
</dbReference>